<feature type="signal peptide" evidence="1">
    <location>
        <begin position="1"/>
        <end position="27"/>
    </location>
</feature>
<dbReference type="CDD" id="cd20716">
    <property type="entry name" value="cyt_P460_fam"/>
    <property type="match status" value="1"/>
</dbReference>
<dbReference type="EMBL" id="WVRA01000011">
    <property type="protein sequence ID" value="NOE20647.1"/>
    <property type="molecule type" value="Genomic_DNA"/>
</dbReference>
<dbReference type="Pfam" id="PF16694">
    <property type="entry name" value="Cytochrome_P460"/>
    <property type="match status" value="1"/>
</dbReference>
<dbReference type="InterPro" id="IPR038142">
    <property type="entry name" value="Cytochrome_P460_sp"/>
</dbReference>
<evidence type="ECO:0000313" key="4">
    <source>
        <dbReference type="Proteomes" id="UP000597886"/>
    </source>
</evidence>
<evidence type="ECO:0000313" key="3">
    <source>
        <dbReference type="EMBL" id="NOE20647.1"/>
    </source>
</evidence>
<reference evidence="3" key="1">
    <citation type="submission" date="2019-12" db="EMBL/GenBank/DDBJ databases">
        <title>Ruegeria JWLKs population differentiation of coral mucus and skeleton niches.</title>
        <authorList>
            <person name="Luo D."/>
        </authorList>
    </citation>
    <scope>NUCLEOTIDE SEQUENCE</scope>
    <source>
        <strain evidence="3">HKCCD6181</strain>
    </source>
</reference>
<organism evidence="3 4">
    <name type="scientific">Ruegeria atlantica</name>
    <dbReference type="NCBI Taxonomy" id="81569"/>
    <lineage>
        <taxon>Bacteria</taxon>
        <taxon>Pseudomonadati</taxon>
        <taxon>Pseudomonadota</taxon>
        <taxon>Alphaproteobacteria</taxon>
        <taxon>Rhodobacterales</taxon>
        <taxon>Roseobacteraceae</taxon>
        <taxon>Ruegeria</taxon>
    </lineage>
</organism>
<keyword evidence="1" id="KW-0732">Signal</keyword>
<dbReference type="Proteomes" id="UP000597886">
    <property type="component" value="Unassembled WGS sequence"/>
</dbReference>
<gene>
    <name evidence="3" type="ORF">GS634_21165</name>
</gene>
<dbReference type="Gene3D" id="3.50.70.20">
    <property type="entry name" value="Cytochrome P460"/>
    <property type="match status" value="1"/>
</dbReference>
<feature type="domain" description="Cytochrome P460" evidence="2">
    <location>
        <begin position="72"/>
        <end position="195"/>
    </location>
</feature>
<accession>A0AA90Z5I0</accession>
<protein>
    <recommendedName>
        <fullName evidence="2">Cytochrome P460 domain-containing protein</fullName>
    </recommendedName>
</protein>
<dbReference type="InterPro" id="IPR032033">
    <property type="entry name" value="Cytochrome_P460"/>
</dbReference>
<evidence type="ECO:0000256" key="1">
    <source>
        <dbReference type="SAM" id="SignalP"/>
    </source>
</evidence>
<dbReference type="RefSeq" id="WP_171233713.1">
    <property type="nucleotide sequence ID" value="NZ_WVRA01000011.1"/>
</dbReference>
<feature type="chain" id="PRO_5041714333" description="Cytochrome P460 domain-containing protein" evidence="1">
    <location>
        <begin position="28"/>
        <end position="205"/>
    </location>
</feature>
<comment type="caution">
    <text evidence="3">The sequence shown here is derived from an EMBL/GenBank/DDBJ whole genome shotgun (WGS) entry which is preliminary data.</text>
</comment>
<dbReference type="AlphaFoldDB" id="A0AA90Z5I0"/>
<proteinExistence type="predicted"/>
<evidence type="ECO:0000259" key="2">
    <source>
        <dbReference type="Pfam" id="PF16694"/>
    </source>
</evidence>
<name>A0AA90Z5I0_9RHOB</name>
<sequence length="205" mass="22721">MNASTFSIIRFGAAALAIVSGSGLAFADGQDAHIAIENPAELSKQEALEHYRSLNRRMARGYAVAQLDLILNYQSWPLFNDAPYISATHGQRYVNSYANRMAHNYATLQEGEKLPMGSVLAKDSMTVTDEGHVHPGAMFVMEKLAEDASPDTADWRYIMVLPDGSVFGDTMGDRAGAVAYCHVCHEQVADRDYTFYVPEEYRTRD</sequence>